<dbReference type="GO" id="GO:0042908">
    <property type="term" value="P:xenobiotic transport"/>
    <property type="evidence" value="ECO:0007669"/>
    <property type="project" value="UniProtKB-ARBA"/>
</dbReference>
<feature type="transmembrane region" description="Helical" evidence="7">
    <location>
        <begin position="238"/>
        <end position="259"/>
    </location>
</feature>
<dbReference type="InterPro" id="IPR020846">
    <property type="entry name" value="MFS_dom"/>
</dbReference>
<feature type="transmembrane region" description="Helical" evidence="7">
    <location>
        <begin position="353"/>
        <end position="373"/>
    </location>
</feature>
<dbReference type="CDD" id="cd17323">
    <property type="entry name" value="MFS_Tpo1_MDR_like"/>
    <property type="match status" value="1"/>
</dbReference>
<feature type="transmembrane region" description="Helical" evidence="7">
    <location>
        <begin position="117"/>
        <end position="138"/>
    </location>
</feature>
<evidence type="ECO:0000256" key="2">
    <source>
        <dbReference type="ARBA" id="ARBA00008335"/>
    </source>
</evidence>
<evidence type="ECO:0000313" key="9">
    <source>
        <dbReference type="EMBL" id="CAF9938128.1"/>
    </source>
</evidence>
<feature type="transmembrane region" description="Helical" evidence="7">
    <location>
        <begin position="175"/>
        <end position="197"/>
    </location>
</feature>
<keyword evidence="3 7" id="KW-0812">Transmembrane</keyword>
<dbReference type="SUPFAM" id="SSF103473">
    <property type="entry name" value="MFS general substrate transporter"/>
    <property type="match status" value="1"/>
</dbReference>
<feature type="transmembrane region" description="Helical" evidence="7">
    <location>
        <begin position="399"/>
        <end position="418"/>
    </location>
</feature>
<name>A0A8H3GDF4_9LECA</name>
<comment type="similarity">
    <text evidence="2">Belongs to the major facilitator superfamily.</text>
</comment>
<feature type="transmembrane region" description="Helical" evidence="7">
    <location>
        <begin position="209"/>
        <end position="232"/>
    </location>
</feature>
<keyword evidence="4 7" id="KW-1133">Transmembrane helix</keyword>
<dbReference type="Proteomes" id="UP000664203">
    <property type="component" value="Unassembled WGS sequence"/>
</dbReference>
<evidence type="ECO:0000259" key="8">
    <source>
        <dbReference type="PROSITE" id="PS50850"/>
    </source>
</evidence>
<evidence type="ECO:0000256" key="5">
    <source>
        <dbReference type="ARBA" id="ARBA00023136"/>
    </source>
</evidence>
<dbReference type="InterPro" id="IPR011701">
    <property type="entry name" value="MFS"/>
</dbReference>
<evidence type="ECO:0000256" key="4">
    <source>
        <dbReference type="ARBA" id="ARBA00022989"/>
    </source>
</evidence>
<dbReference type="FunFam" id="1.20.1250.20:FF:000082">
    <property type="entry name" value="MFS multidrug transporter, putative"/>
    <property type="match status" value="1"/>
</dbReference>
<protein>
    <recommendedName>
        <fullName evidence="8">Major facilitator superfamily (MFS) profile domain-containing protein</fullName>
    </recommendedName>
</protein>
<dbReference type="GO" id="GO:0005886">
    <property type="term" value="C:plasma membrane"/>
    <property type="evidence" value="ECO:0007669"/>
    <property type="project" value="TreeGrafter"/>
</dbReference>
<comment type="subcellular location">
    <subcellularLocation>
        <location evidence="1">Membrane</location>
        <topology evidence="1">Multi-pass membrane protein</topology>
    </subcellularLocation>
</comment>
<feature type="non-terminal residue" evidence="9">
    <location>
        <position position="524"/>
    </location>
</feature>
<dbReference type="InterPro" id="IPR005829">
    <property type="entry name" value="Sugar_transporter_CS"/>
</dbReference>
<dbReference type="Gene3D" id="1.20.1250.20">
    <property type="entry name" value="MFS general substrate transporter like domains"/>
    <property type="match status" value="1"/>
</dbReference>
<dbReference type="GO" id="GO:0022857">
    <property type="term" value="F:transmembrane transporter activity"/>
    <property type="evidence" value="ECO:0007669"/>
    <property type="project" value="InterPro"/>
</dbReference>
<dbReference type="AlphaFoldDB" id="A0A8H3GDF4"/>
<dbReference type="PROSITE" id="PS00216">
    <property type="entry name" value="SUGAR_TRANSPORT_1"/>
    <property type="match status" value="1"/>
</dbReference>
<proteinExistence type="inferred from homology"/>
<dbReference type="InterPro" id="IPR036259">
    <property type="entry name" value="MFS_trans_sf"/>
</dbReference>
<feature type="transmembrane region" description="Helical" evidence="7">
    <location>
        <begin position="449"/>
        <end position="468"/>
    </location>
</feature>
<sequence length="524" mass="57959">MSGRSPSPTLKGDDTPRTRSDDASRSPTSFEKNAIPSSAPRPNDIEKALQQGKEEAGLSFEVKFSGDEDPRSPKSLSTLRKWSIVLIVSSTSLCVACTSSLYTGTYAQVMEEFGSDLTVTTLGLSMFVVGLGLSPMILAPLSEFYGRKPVYVMSTLVFFIWIIPCAVAQNIQTLVIARFLDGFAGAAFLSVAGGTVGDLFPRGKLQKPMMIYTASPFLGPELGPVISNFINYNVNWRWTFWVLLIWTGVQLLLIISLVPETYMPVLLRREAVKLRKETGEERWYAPIEKMDRSIPQTLMRSCYRPFLLLTLEPMCLCLCMFCAFVLGVLYLFFGAFNIVFTKNHGFNLWQVGLSFLGILIGMLIGIGSDSFWYKNYQRLLRQHEERTGEVGGSEPEYRLPPAILGAPLIVVGLLWFGWTSYASIHWIVPIIGSAFFGCGSVPPSSGQSLPLTQISTILIFSGVFTFLVDSYPLYAASALAANSFARSMFAAMFPLFGDAMYNNLGYQWATFILAMITLALAPFP</sequence>
<dbReference type="PANTHER" id="PTHR23502">
    <property type="entry name" value="MAJOR FACILITATOR SUPERFAMILY"/>
    <property type="match status" value="1"/>
</dbReference>
<evidence type="ECO:0000256" key="6">
    <source>
        <dbReference type="SAM" id="MobiDB-lite"/>
    </source>
</evidence>
<feature type="transmembrane region" description="Helical" evidence="7">
    <location>
        <begin position="306"/>
        <end position="333"/>
    </location>
</feature>
<accession>A0A8H3GDF4</accession>
<feature type="transmembrane region" description="Helical" evidence="7">
    <location>
        <begin position="504"/>
        <end position="523"/>
    </location>
</feature>
<dbReference type="PANTHER" id="PTHR23502:SF7">
    <property type="entry name" value="DRUG_PROTON ANTIPORTER YHK8-RELATED"/>
    <property type="match status" value="1"/>
</dbReference>
<feature type="region of interest" description="Disordered" evidence="6">
    <location>
        <begin position="1"/>
        <end position="51"/>
    </location>
</feature>
<feature type="transmembrane region" description="Helical" evidence="7">
    <location>
        <begin position="84"/>
        <end position="105"/>
    </location>
</feature>
<evidence type="ECO:0000256" key="3">
    <source>
        <dbReference type="ARBA" id="ARBA00022692"/>
    </source>
</evidence>
<feature type="domain" description="Major facilitator superfamily (MFS) profile" evidence="8">
    <location>
        <begin position="84"/>
        <end position="524"/>
    </location>
</feature>
<organism evidence="9 10">
    <name type="scientific">Alectoria fallacina</name>
    <dbReference type="NCBI Taxonomy" id="1903189"/>
    <lineage>
        <taxon>Eukaryota</taxon>
        <taxon>Fungi</taxon>
        <taxon>Dikarya</taxon>
        <taxon>Ascomycota</taxon>
        <taxon>Pezizomycotina</taxon>
        <taxon>Lecanoromycetes</taxon>
        <taxon>OSLEUM clade</taxon>
        <taxon>Lecanoromycetidae</taxon>
        <taxon>Lecanorales</taxon>
        <taxon>Lecanorineae</taxon>
        <taxon>Parmeliaceae</taxon>
        <taxon>Alectoria</taxon>
    </lineage>
</organism>
<evidence type="ECO:0000313" key="10">
    <source>
        <dbReference type="Proteomes" id="UP000664203"/>
    </source>
</evidence>
<keyword evidence="10" id="KW-1185">Reference proteome</keyword>
<feature type="compositionally biased region" description="Basic and acidic residues" evidence="6">
    <location>
        <begin position="11"/>
        <end position="24"/>
    </location>
</feature>
<feature type="transmembrane region" description="Helical" evidence="7">
    <location>
        <begin position="150"/>
        <end position="169"/>
    </location>
</feature>
<dbReference type="PROSITE" id="PS50850">
    <property type="entry name" value="MFS"/>
    <property type="match status" value="1"/>
</dbReference>
<evidence type="ECO:0000256" key="7">
    <source>
        <dbReference type="SAM" id="Phobius"/>
    </source>
</evidence>
<dbReference type="Pfam" id="PF07690">
    <property type="entry name" value="MFS_1"/>
    <property type="match status" value="1"/>
</dbReference>
<dbReference type="EMBL" id="CAJPDR010000501">
    <property type="protein sequence ID" value="CAF9938128.1"/>
    <property type="molecule type" value="Genomic_DNA"/>
</dbReference>
<reference evidence="9" key="1">
    <citation type="submission" date="2021-03" db="EMBL/GenBank/DDBJ databases">
        <authorList>
            <person name="Tagirdzhanova G."/>
        </authorList>
    </citation>
    <scope>NUCLEOTIDE SEQUENCE</scope>
</reference>
<feature type="transmembrane region" description="Helical" evidence="7">
    <location>
        <begin position="424"/>
        <end position="442"/>
    </location>
</feature>
<evidence type="ECO:0000256" key="1">
    <source>
        <dbReference type="ARBA" id="ARBA00004141"/>
    </source>
</evidence>
<comment type="caution">
    <text evidence="9">The sequence shown here is derived from an EMBL/GenBank/DDBJ whole genome shotgun (WGS) entry which is preliminary data.</text>
</comment>
<dbReference type="OrthoDB" id="3561359at2759"/>
<gene>
    <name evidence="9" type="ORF">ALECFALPRED_007551</name>
</gene>
<dbReference type="GO" id="GO:0140115">
    <property type="term" value="P:export across plasma membrane"/>
    <property type="evidence" value="ECO:0007669"/>
    <property type="project" value="UniProtKB-ARBA"/>
</dbReference>
<keyword evidence="5 7" id="KW-0472">Membrane</keyword>